<accession>N1W7R0</accession>
<name>N1W7R0_9LEPT</name>
<dbReference type="Proteomes" id="UP000012313">
    <property type="component" value="Unassembled WGS sequence"/>
</dbReference>
<comment type="caution">
    <text evidence="1">The sequence shown here is derived from an EMBL/GenBank/DDBJ whole genome shotgun (WGS) entry which is preliminary data.</text>
</comment>
<dbReference type="EMBL" id="AOHC02000052">
    <property type="protein sequence ID" value="EMY76261.1"/>
    <property type="molecule type" value="Genomic_DNA"/>
</dbReference>
<dbReference type="STRING" id="1218598.LEP1GSC060_1658"/>
<sequence length="75" mass="8872">MEKFYKKTVKESESDSIVKIRMILKVPKEFDMAYKMDGAKFPTLEELIDAFYPLYADTMSEADFKKYVQENAKEE</sequence>
<evidence type="ECO:0000313" key="2">
    <source>
        <dbReference type="Proteomes" id="UP000012313"/>
    </source>
</evidence>
<organism evidence="1 2">
    <name type="scientific">Leptospira weilii serovar Ranarum str. ICFT</name>
    <dbReference type="NCBI Taxonomy" id="1218598"/>
    <lineage>
        <taxon>Bacteria</taxon>
        <taxon>Pseudomonadati</taxon>
        <taxon>Spirochaetota</taxon>
        <taxon>Spirochaetia</taxon>
        <taxon>Leptospirales</taxon>
        <taxon>Leptospiraceae</taxon>
        <taxon>Leptospira</taxon>
    </lineage>
</organism>
<protein>
    <submittedName>
        <fullName evidence="1">Uncharacterized protein</fullName>
    </submittedName>
</protein>
<keyword evidence="2" id="KW-1185">Reference proteome</keyword>
<gene>
    <name evidence="1" type="ORF">LEP1GSC060_1658</name>
</gene>
<proteinExistence type="predicted"/>
<reference evidence="1" key="1">
    <citation type="submission" date="2013-03" db="EMBL/GenBank/DDBJ databases">
        <authorList>
            <person name="Harkins D.M."/>
            <person name="Durkin A.S."/>
            <person name="Brinkac L.M."/>
            <person name="Haft D.H."/>
            <person name="Selengut J.D."/>
            <person name="Sanka R."/>
            <person name="DePew J."/>
            <person name="Purushe J."/>
            <person name="Hartskeerl R.A."/>
            <person name="Ahmed A."/>
            <person name="van der Linden H."/>
            <person name="Goris M.G.A."/>
            <person name="Vinetz J.M."/>
            <person name="Sutton G.G."/>
            <person name="Nierman W.C."/>
            <person name="Fouts D.E."/>
        </authorList>
    </citation>
    <scope>NUCLEOTIDE SEQUENCE [LARGE SCALE GENOMIC DNA]</scope>
    <source>
        <strain evidence="1">ICFT</strain>
    </source>
</reference>
<evidence type="ECO:0000313" key="1">
    <source>
        <dbReference type="EMBL" id="EMY76261.1"/>
    </source>
</evidence>
<dbReference type="AlphaFoldDB" id="N1W7R0"/>